<evidence type="ECO:0000256" key="4">
    <source>
        <dbReference type="ARBA" id="ARBA00023004"/>
    </source>
</evidence>
<feature type="domain" description="Rieske" evidence="7">
    <location>
        <begin position="6"/>
        <end position="104"/>
    </location>
</feature>
<dbReference type="Pfam" id="PF00355">
    <property type="entry name" value="Rieske"/>
    <property type="match status" value="1"/>
</dbReference>
<evidence type="ECO:0000256" key="5">
    <source>
        <dbReference type="ARBA" id="ARBA00023014"/>
    </source>
</evidence>
<reference evidence="9" key="1">
    <citation type="journal article" date="2019" name="Int. J. Syst. Evol. Microbiol.">
        <title>The Global Catalogue of Microorganisms (GCM) 10K type strain sequencing project: providing services to taxonomists for standard genome sequencing and annotation.</title>
        <authorList>
            <consortium name="The Broad Institute Genomics Platform"/>
            <consortium name="The Broad Institute Genome Sequencing Center for Infectious Disease"/>
            <person name="Wu L."/>
            <person name="Ma J."/>
        </authorList>
    </citation>
    <scope>NUCLEOTIDE SEQUENCE [LARGE SCALE GENOMIC DNA]</scope>
    <source>
        <strain evidence="9">JCM 16242</strain>
    </source>
</reference>
<sequence length="115" mass="12401">MNAHDWKNIGPLESIPRSGSRRLCLRQAGRPIAVFRTRDDEVFALIDECPHKKGPLSEGIVSGKTVTCPLHNWGIALDSGEAVAPDEGRAGSIPLRVVDGNIHVYLPEPAVEAIA</sequence>
<keyword evidence="5" id="KW-0411">Iron-sulfur</keyword>
<evidence type="ECO:0000256" key="2">
    <source>
        <dbReference type="ARBA" id="ARBA00022723"/>
    </source>
</evidence>
<dbReference type="RefSeq" id="WP_343880551.1">
    <property type="nucleotide sequence ID" value="NZ_BAAAFO010000001.1"/>
</dbReference>
<dbReference type="EMBL" id="BAAAFO010000001">
    <property type="protein sequence ID" value="GAA0245421.1"/>
    <property type="molecule type" value="Genomic_DNA"/>
</dbReference>
<dbReference type="Gene3D" id="2.102.10.10">
    <property type="entry name" value="Rieske [2Fe-2S] iron-sulphur domain"/>
    <property type="match status" value="1"/>
</dbReference>
<dbReference type="SUPFAM" id="SSF50022">
    <property type="entry name" value="ISP domain"/>
    <property type="match status" value="1"/>
</dbReference>
<keyword evidence="3" id="KW-0560">Oxidoreductase</keyword>
<dbReference type="CDD" id="cd03530">
    <property type="entry name" value="Rieske_NirD_small_Bacillus"/>
    <property type="match status" value="1"/>
</dbReference>
<comment type="caution">
    <text evidence="8">The sequence shown here is derived from an EMBL/GenBank/DDBJ whole genome shotgun (WGS) entry which is preliminary data.</text>
</comment>
<evidence type="ECO:0000313" key="9">
    <source>
        <dbReference type="Proteomes" id="UP001500657"/>
    </source>
</evidence>
<organism evidence="8 9">
    <name type="scientific">Rhodanobacter caeni</name>
    <dbReference type="NCBI Taxonomy" id="657654"/>
    <lineage>
        <taxon>Bacteria</taxon>
        <taxon>Pseudomonadati</taxon>
        <taxon>Pseudomonadota</taxon>
        <taxon>Gammaproteobacteria</taxon>
        <taxon>Lysobacterales</taxon>
        <taxon>Rhodanobacteraceae</taxon>
        <taxon>Rhodanobacter</taxon>
    </lineage>
</organism>
<dbReference type="NCBIfam" id="TIGR02378">
    <property type="entry name" value="nirD_assim_sml"/>
    <property type="match status" value="1"/>
</dbReference>
<keyword evidence="1" id="KW-0001">2Fe-2S</keyword>
<evidence type="ECO:0000256" key="1">
    <source>
        <dbReference type="ARBA" id="ARBA00022714"/>
    </source>
</evidence>
<accession>A0ABP3DWS4</accession>
<dbReference type="PANTHER" id="PTHR21496">
    <property type="entry name" value="FERREDOXIN-RELATED"/>
    <property type="match status" value="1"/>
</dbReference>
<dbReference type="PROSITE" id="PS51296">
    <property type="entry name" value="RIESKE"/>
    <property type="match status" value="1"/>
</dbReference>
<keyword evidence="6" id="KW-0534">Nitrate assimilation</keyword>
<name>A0ABP3DWS4_9GAMM</name>
<dbReference type="InterPro" id="IPR036922">
    <property type="entry name" value="Rieske_2Fe-2S_sf"/>
</dbReference>
<keyword evidence="9" id="KW-1185">Reference proteome</keyword>
<keyword evidence="2" id="KW-0479">Metal-binding</keyword>
<dbReference type="InterPro" id="IPR017941">
    <property type="entry name" value="Rieske_2Fe-2S"/>
</dbReference>
<dbReference type="InterPro" id="IPR012748">
    <property type="entry name" value="Rieske-like_NirD"/>
</dbReference>
<evidence type="ECO:0000256" key="3">
    <source>
        <dbReference type="ARBA" id="ARBA00023002"/>
    </source>
</evidence>
<gene>
    <name evidence="8" type="primary">nirD</name>
    <name evidence="8" type="ORF">GCM10009126_08840</name>
</gene>
<dbReference type="Proteomes" id="UP001500657">
    <property type="component" value="Unassembled WGS sequence"/>
</dbReference>
<proteinExistence type="predicted"/>
<evidence type="ECO:0000259" key="7">
    <source>
        <dbReference type="PROSITE" id="PS51296"/>
    </source>
</evidence>
<evidence type="ECO:0000256" key="6">
    <source>
        <dbReference type="ARBA" id="ARBA00023063"/>
    </source>
</evidence>
<keyword evidence="4" id="KW-0408">Iron</keyword>
<evidence type="ECO:0000313" key="8">
    <source>
        <dbReference type="EMBL" id="GAA0245421.1"/>
    </source>
</evidence>
<protein>
    <submittedName>
        <fullName evidence="8">Nitrite reductase small subunit NirD</fullName>
    </submittedName>
</protein>
<dbReference type="PANTHER" id="PTHR21496:SF23">
    <property type="entry name" value="3-PHENYLPROPIONATE_CINNAMIC ACID DIOXYGENASE FERREDOXIN SUBUNIT"/>
    <property type="match status" value="1"/>
</dbReference>